<dbReference type="SUPFAM" id="SSF103473">
    <property type="entry name" value="MFS general substrate transporter"/>
    <property type="match status" value="1"/>
</dbReference>
<dbReference type="PROSITE" id="PS50850">
    <property type="entry name" value="MFS"/>
    <property type="match status" value="1"/>
</dbReference>
<dbReference type="PANTHER" id="PTHR11662:SF336">
    <property type="entry name" value="LP19554P"/>
    <property type="match status" value="1"/>
</dbReference>
<comment type="caution">
    <text evidence="7">The sequence shown here is derived from an EMBL/GenBank/DDBJ whole genome shotgun (WGS) entry which is preliminary data.</text>
</comment>
<evidence type="ECO:0000256" key="2">
    <source>
        <dbReference type="ARBA" id="ARBA00022692"/>
    </source>
</evidence>
<evidence type="ECO:0000256" key="5">
    <source>
        <dbReference type="SAM" id="Phobius"/>
    </source>
</evidence>
<evidence type="ECO:0000313" key="7">
    <source>
        <dbReference type="EMBL" id="KAG7295588.1"/>
    </source>
</evidence>
<keyword evidence="4 5" id="KW-0472">Membrane</keyword>
<gene>
    <name evidence="7" type="ORF">JYU34_021847</name>
</gene>
<feature type="transmembrane region" description="Helical" evidence="5">
    <location>
        <begin position="281"/>
        <end position="305"/>
    </location>
</feature>
<feature type="transmembrane region" description="Helical" evidence="5">
    <location>
        <begin position="317"/>
        <end position="335"/>
    </location>
</feature>
<dbReference type="InterPro" id="IPR050382">
    <property type="entry name" value="MFS_Na/Anion_cotransporter"/>
</dbReference>
<dbReference type="InterPro" id="IPR036259">
    <property type="entry name" value="MFS_trans_sf"/>
</dbReference>
<feature type="transmembrane region" description="Helical" evidence="5">
    <location>
        <begin position="341"/>
        <end position="363"/>
    </location>
</feature>
<evidence type="ECO:0000256" key="1">
    <source>
        <dbReference type="ARBA" id="ARBA00004141"/>
    </source>
</evidence>
<evidence type="ECO:0000259" key="6">
    <source>
        <dbReference type="PROSITE" id="PS50850"/>
    </source>
</evidence>
<feature type="transmembrane region" description="Helical" evidence="5">
    <location>
        <begin position="156"/>
        <end position="176"/>
    </location>
</feature>
<reference evidence="7 8" key="1">
    <citation type="submission" date="2021-06" db="EMBL/GenBank/DDBJ databases">
        <title>A haploid diamondback moth (Plutella xylostella L.) genome assembly resolves 31 chromosomes and identifies a diamide resistance mutation.</title>
        <authorList>
            <person name="Ward C.M."/>
            <person name="Perry K.D."/>
            <person name="Baker G."/>
            <person name="Powis K."/>
            <person name="Heckel D.G."/>
            <person name="Baxter S.W."/>
        </authorList>
    </citation>
    <scope>NUCLEOTIDE SEQUENCE [LARGE SCALE GENOMIC DNA]</scope>
    <source>
        <strain evidence="7 8">LV</strain>
        <tissue evidence="7">Single pupa</tissue>
    </source>
</reference>
<sequence>MSCCEKIPTRYTIGVMIYMCVLVSFTLQVNLSVNIVDMVPVVVNGTETEEKETLGWSAYERALVLGGYSWGYIVANIMGGLVVQKLGPRNTVILGQLGSAILTFLSPLFAKMSFIALTITRIALGFLSGFLIPAVTGLIANWAVPNERGKFTSAMIGGTIGTMVAWSILGVLIESYGWEWGFYFFAITAVLFCLPWLYIVYDTPDEHPRIEKSEKQFIIDGIQKNDRTKLIPPYFRIVTNVPWIAGAILAFGNNWGIFFILNSAPTFIANVLKYNLGSTGLLSSITYIVRSCTAILFGIIGDFILRRKILSVNTLRKSFVTFSHILPGLLLLALTTTSNPIVALTLMIISIGLNGSSVLTSAINCHDLTPNYASTAFGLTNGLASVSGILSPLVVAHFTEQDETNLERWRPVFYIGSGIYVLSASIFVVFGSTQVQAFNRIEDENLEDATLKNQEKYTIATVQN</sequence>
<organism evidence="7 8">
    <name type="scientific">Plutella xylostella</name>
    <name type="common">Diamondback moth</name>
    <name type="synonym">Plutella maculipennis</name>
    <dbReference type="NCBI Taxonomy" id="51655"/>
    <lineage>
        <taxon>Eukaryota</taxon>
        <taxon>Metazoa</taxon>
        <taxon>Ecdysozoa</taxon>
        <taxon>Arthropoda</taxon>
        <taxon>Hexapoda</taxon>
        <taxon>Insecta</taxon>
        <taxon>Pterygota</taxon>
        <taxon>Neoptera</taxon>
        <taxon>Endopterygota</taxon>
        <taxon>Lepidoptera</taxon>
        <taxon>Glossata</taxon>
        <taxon>Ditrysia</taxon>
        <taxon>Yponomeutoidea</taxon>
        <taxon>Plutellidae</taxon>
        <taxon>Plutella</taxon>
    </lineage>
</organism>
<feature type="transmembrane region" description="Helical" evidence="5">
    <location>
        <begin position="62"/>
        <end position="83"/>
    </location>
</feature>
<feature type="transmembrane region" description="Helical" evidence="5">
    <location>
        <begin position="122"/>
        <end position="144"/>
    </location>
</feature>
<keyword evidence="2 5" id="KW-0812">Transmembrane</keyword>
<keyword evidence="3 5" id="KW-1133">Transmembrane helix</keyword>
<evidence type="ECO:0000256" key="3">
    <source>
        <dbReference type="ARBA" id="ARBA00022989"/>
    </source>
</evidence>
<comment type="subcellular location">
    <subcellularLocation>
        <location evidence="1">Membrane</location>
        <topology evidence="1">Multi-pass membrane protein</topology>
    </subcellularLocation>
</comment>
<dbReference type="Proteomes" id="UP000823941">
    <property type="component" value="Chromosome 30"/>
</dbReference>
<dbReference type="Gene3D" id="1.20.1250.20">
    <property type="entry name" value="MFS general substrate transporter like domains"/>
    <property type="match status" value="2"/>
</dbReference>
<dbReference type="EMBL" id="JAHIBW010000030">
    <property type="protein sequence ID" value="KAG7295588.1"/>
    <property type="molecule type" value="Genomic_DNA"/>
</dbReference>
<dbReference type="PANTHER" id="PTHR11662">
    <property type="entry name" value="SOLUTE CARRIER FAMILY 17"/>
    <property type="match status" value="1"/>
</dbReference>
<protein>
    <recommendedName>
        <fullName evidence="6">Major facilitator superfamily (MFS) profile domain-containing protein</fullName>
    </recommendedName>
</protein>
<feature type="transmembrane region" description="Helical" evidence="5">
    <location>
        <begin position="12"/>
        <end position="31"/>
    </location>
</feature>
<dbReference type="Pfam" id="PF07690">
    <property type="entry name" value="MFS_1"/>
    <property type="match status" value="1"/>
</dbReference>
<name>A0ABQ7PRG8_PLUXY</name>
<keyword evidence="8" id="KW-1185">Reference proteome</keyword>
<proteinExistence type="predicted"/>
<feature type="transmembrane region" description="Helical" evidence="5">
    <location>
        <begin position="237"/>
        <end position="261"/>
    </location>
</feature>
<feature type="transmembrane region" description="Helical" evidence="5">
    <location>
        <begin position="90"/>
        <end position="110"/>
    </location>
</feature>
<feature type="transmembrane region" description="Helical" evidence="5">
    <location>
        <begin position="411"/>
        <end position="430"/>
    </location>
</feature>
<feature type="domain" description="Major facilitator superfamily (MFS) profile" evidence="6">
    <location>
        <begin position="16"/>
        <end position="435"/>
    </location>
</feature>
<accession>A0ABQ7PRG8</accession>
<feature type="transmembrane region" description="Helical" evidence="5">
    <location>
        <begin position="375"/>
        <end position="399"/>
    </location>
</feature>
<evidence type="ECO:0000256" key="4">
    <source>
        <dbReference type="ARBA" id="ARBA00023136"/>
    </source>
</evidence>
<feature type="transmembrane region" description="Helical" evidence="5">
    <location>
        <begin position="182"/>
        <end position="201"/>
    </location>
</feature>
<dbReference type="InterPro" id="IPR020846">
    <property type="entry name" value="MFS_dom"/>
</dbReference>
<evidence type="ECO:0000313" key="8">
    <source>
        <dbReference type="Proteomes" id="UP000823941"/>
    </source>
</evidence>
<dbReference type="InterPro" id="IPR011701">
    <property type="entry name" value="MFS"/>
</dbReference>